<name>A0AAP0RLD9_LIQFO</name>
<feature type="compositionally biased region" description="Polar residues" evidence="2">
    <location>
        <begin position="182"/>
        <end position="196"/>
    </location>
</feature>
<protein>
    <recommendedName>
        <fullName evidence="3">BAT2 N-terminal domain-containing protein</fullName>
    </recommendedName>
</protein>
<feature type="domain" description="BAT2 N-terminal" evidence="3">
    <location>
        <begin position="16"/>
        <end position="137"/>
    </location>
</feature>
<keyword evidence="5" id="KW-1185">Reference proteome</keyword>
<organism evidence="4 5">
    <name type="scientific">Liquidambar formosana</name>
    <name type="common">Formosan gum</name>
    <dbReference type="NCBI Taxonomy" id="63359"/>
    <lineage>
        <taxon>Eukaryota</taxon>
        <taxon>Viridiplantae</taxon>
        <taxon>Streptophyta</taxon>
        <taxon>Embryophyta</taxon>
        <taxon>Tracheophyta</taxon>
        <taxon>Spermatophyta</taxon>
        <taxon>Magnoliopsida</taxon>
        <taxon>eudicotyledons</taxon>
        <taxon>Gunneridae</taxon>
        <taxon>Pentapetalae</taxon>
        <taxon>Saxifragales</taxon>
        <taxon>Altingiaceae</taxon>
        <taxon>Liquidambar</taxon>
    </lineage>
</organism>
<reference evidence="4 5" key="1">
    <citation type="journal article" date="2024" name="Plant J.">
        <title>Genome sequences and population genomics reveal climatic adaptation and genomic divergence between two closely related sweetgum species.</title>
        <authorList>
            <person name="Xu W.Q."/>
            <person name="Ren C.Q."/>
            <person name="Zhang X.Y."/>
            <person name="Comes H.P."/>
            <person name="Liu X.H."/>
            <person name="Li Y.G."/>
            <person name="Kettle C.J."/>
            <person name="Jalonen R."/>
            <person name="Gaisberger H."/>
            <person name="Ma Y.Z."/>
            <person name="Qiu Y.X."/>
        </authorList>
    </citation>
    <scope>NUCLEOTIDE SEQUENCE [LARGE SCALE GENOMIC DNA]</scope>
    <source>
        <strain evidence="4">Hangzhou</strain>
    </source>
</reference>
<feature type="region of interest" description="Disordered" evidence="2">
    <location>
        <begin position="31"/>
        <end position="162"/>
    </location>
</feature>
<evidence type="ECO:0000256" key="2">
    <source>
        <dbReference type="SAM" id="MobiDB-lite"/>
    </source>
</evidence>
<feature type="compositionally biased region" description="Low complexity" evidence="2">
    <location>
        <begin position="57"/>
        <end position="78"/>
    </location>
</feature>
<proteinExistence type="predicted"/>
<evidence type="ECO:0000259" key="3">
    <source>
        <dbReference type="Pfam" id="PF07001"/>
    </source>
</evidence>
<dbReference type="EMBL" id="JBBPBK010000009">
    <property type="protein sequence ID" value="KAK9278131.1"/>
    <property type="molecule type" value="Genomic_DNA"/>
</dbReference>
<dbReference type="Pfam" id="PF07001">
    <property type="entry name" value="BAT2_N"/>
    <property type="match status" value="1"/>
</dbReference>
<dbReference type="InterPro" id="IPR038808">
    <property type="entry name" value="MOS1-like"/>
</dbReference>
<comment type="caution">
    <text evidence="4">The sequence shown here is derived from an EMBL/GenBank/DDBJ whole genome shotgun (WGS) entry which is preliminary data.</text>
</comment>
<dbReference type="AlphaFoldDB" id="A0AAP0RLD9"/>
<sequence length="220" mass="22651">MTSSLSTGERRWAPSSRRGGLTVLGKISVPKPINLPSQRLENHGLDPNVEIVPKGTLSWANRSTSSSSSNAWGSSTLSPNTDGGTGSPSRLSGRPSSGGSGTRPSTAGSDKAYEPTANAWGQNSRPSSASGALTSNQTPMTSLRPRSAETRPGSSQLSRFAEPLSENSVAWGAAGTAEKLGVTSSKNEGFSLSSGDFPTLGSEKDNSTKSTELQGLHACL</sequence>
<feature type="region of interest" description="Disordered" evidence="2">
    <location>
        <begin position="1"/>
        <end position="20"/>
    </location>
</feature>
<keyword evidence="1" id="KW-0597">Phosphoprotein</keyword>
<dbReference type="Proteomes" id="UP001415857">
    <property type="component" value="Unassembled WGS sequence"/>
</dbReference>
<accession>A0AAP0RLD9</accession>
<dbReference type="GO" id="GO:0040029">
    <property type="term" value="P:epigenetic regulation of gene expression"/>
    <property type="evidence" value="ECO:0007669"/>
    <property type="project" value="TreeGrafter"/>
</dbReference>
<dbReference type="PANTHER" id="PTHR34805">
    <property type="entry name" value="PROTEIN MODIFIER OF SNC1 1"/>
    <property type="match status" value="1"/>
</dbReference>
<evidence type="ECO:0000256" key="1">
    <source>
        <dbReference type="ARBA" id="ARBA00022553"/>
    </source>
</evidence>
<dbReference type="InterPro" id="IPR009738">
    <property type="entry name" value="BAT2_N"/>
</dbReference>
<evidence type="ECO:0000313" key="5">
    <source>
        <dbReference type="Proteomes" id="UP001415857"/>
    </source>
</evidence>
<feature type="region of interest" description="Disordered" evidence="2">
    <location>
        <begin position="180"/>
        <end position="220"/>
    </location>
</feature>
<dbReference type="PANTHER" id="PTHR34805:SF1">
    <property type="entry name" value="PROTEIN MODIFIER OF SNC1 1"/>
    <property type="match status" value="1"/>
</dbReference>
<gene>
    <name evidence="4" type="ORF">L1049_027690</name>
</gene>
<evidence type="ECO:0000313" key="4">
    <source>
        <dbReference type="EMBL" id="KAK9278131.1"/>
    </source>
</evidence>
<feature type="compositionally biased region" description="Polar residues" evidence="2">
    <location>
        <begin position="119"/>
        <end position="141"/>
    </location>
</feature>